<sequence length="133" mass="15848">MSDLCLTHIHQYWKQLTIKANKKFDNREIKRSLPLYQEAMYRAEVLSYYVAECNRLKLPFLQIYIISCNNLANAFIDLGHVFKAEKLYKGVITYLLSLKNNEFIDQKQWQSELRKASLVYLSFKKNNYVNLLN</sequence>
<reference evidence="1 2" key="1">
    <citation type="journal article" date="2006" name="Int. J. Syst. Evol. Microbiol.">
        <title>Myroides pelagicus sp. nov., isolated from seawater in Thailand.</title>
        <authorList>
            <person name="Yoon J."/>
            <person name="Maneerat S."/>
            <person name="Kawai F."/>
            <person name="Yokota A."/>
        </authorList>
    </citation>
    <scope>NUCLEOTIDE SEQUENCE [LARGE SCALE GENOMIC DNA]</scope>
    <source>
        <strain evidence="1 2">SM1T</strain>
    </source>
</reference>
<dbReference type="EMBL" id="WMJY01000028">
    <property type="protein sequence ID" value="MTH30491.1"/>
    <property type="molecule type" value="Genomic_DNA"/>
</dbReference>
<dbReference type="AlphaFoldDB" id="A0A7K1GNS3"/>
<dbReference type="OrthoDB" id="707450at2"/>
<accession>A0A7K1GNS3</accession>
<comment type="caution">
    <text evidence="1">The sequence shown here is derived from an EMBL/GenBank/DDBJ whole genome shotgun (WGS) entry which is preliminary data.</text>
</comment>
<gene>
    <name evidence="1" type="ORF">GJV77_11340</name>
</gene>
<dbReference type="RefSeq" id="WP_155036476.1">
    <property type="nucleotide sequence ID" value="NZ_JAYMMG010000006.1"/>
</dbReference>
<dbReference type="Proteomes" id="UP000488936">
    <property type="component" value="Unassembled WGS sequence"/>
</dbReference>
<evidence type="ECO:0000313" key="2">
    <source>
        <dbReference type="Proteomes" id="UP000488936"/>
    </source>
</evidence>
<evidence type="ECO:0000313" key="1">
    <source>
        <dbReference type="EMBL" id="MTH30491.1"/>
    </source>
</evidence>
<proteinExistence type="predicted"/>
<keyword evidence="2" id="KW-1185">Reference proteome</keyword>
<protein>
    <submittedName>
        <fullName evidence="1">Tetratricopeptide repeat protein</fullName>
    </submittedName>
</protein>
<organism evidence="1 2">
    <name type="scientific">Myroides pelagicus</name>
    <dbReference type="NCBI Taxonomy" id="270914"/>
    <lineage>
        <taxon>Bacteria</taxon>
        <taxon>Pseudomonadati</taxon>
        <taxon>Bacteroidota</taxon>
        <taxon>Flavobacteriia</taxon>
        <taxon>Flavobacteriales</taxon>
        <taxon>Flavobacteriaceae</taxon>
        <taxon>Myroides</taxon>
    </lineage>
</organism>
<name>A0A7K1GNS3_9FLAO</name>